<proteinExistence type="predicted"/>
<evidence type="ECO:0000313" key="3">
    <source>
        <dbReference type="Proteomes" id="UP000094569"/>
    </source>
</evidence>
<comment type="caution">
    <text evidence="2">The sequence shown here is derived from an EMBL/GenBank/DDBJ whole genome shotgun (WGS) entry which is preliminary data.</text>
</comment>
<evidence type="ECO:0000313" key="2">
    <source>
        <dbReference type="EMBL" id="ODM19634.1"/>
    </source>
</evidence>
<accession>A0A1E3BFB0</accession>
<dbReference type="OrthoDB" id="5424209at2759"/>
<dbReference type="Proteomes" id="UP000094569">
    <property type="component" value="Unassembled WGS sequence"/>
</dbReference>
<gene>
    <name evidence="2" type="ORF">SI65_04619</name>
</gene>
<sequence>MSFPNPWRPAPWANPEESRESNEEEGEMSVETYVSRKDPCRCTTLPIPLPFPLAMKSAPKLERRPQFLRPQIHQLLSNNGFTTGARLIPYVVDNPLYPAPVTPQSMLFVILRGNKHAPHLFGPTRDELLALFQAHNIFDVHVEIRDIDLCFSASFFRSRQTTRS</sequence>
<dbReference type="EMBL" id="JXNT01000004">
    <property type="protein sequence ID" value="ODM19634.1"/>
    <property type="molecule type" value="Genomic_DNA"/>
</dbReference>
<protein>
    <submittedName>
        <fullName evidence="2">Uncharacterized protein</fullName>
    </submittedName>
</protein>
<feature type="region of interest" description="Disordered" evidence="1">
    <location>
        <begin position="1"/>
        <end position="32"/>
    </location>
</feature>
<name>A0A1E3BFB0_ASPCR</name>
<dbReference type="AlphaFoldDB" id="A0A1E3BFB0"/>
<evidence type="ECO:0000256" key="1">
    <source>
        <dbReference type="SAM" id="MobiDB-lite"/>
    </source>
</evidence>
<keyword evidence="3" id="KW-1185">Reference proteome</keyword>
<dbReference type="VEuPathDB" id="FungiDB:SI65_04619"/>
<reference evidence="2 3" key="1">
    <citation type="journal article" date="2016" name="BMC Genomics">
        <title>Comparative genomic and transcriptomic analyses of the Fuzhuan brick tea-fermentation fungus Aspergillus cristatus.</title>
        <authorList>
            <person name="Ge Y."/>
            <person name="Wang Y."/>
            <person name="Liu Y."/>
            <person name="Tan Y."/>
            <person name="Ren X."/>
            <person name="Zhang X."/>
            <person name="Hyde K.D."/>
            <person name="Liu Y."/>
            <person name="Liu Z."/>
        </authorList>
    </citation>
    <scope>NUCLEOTIDE SEQUENCE [LARGE SCALE GENOMIC DNA]</scope>
    <source>
        <strain evidence="2 3">GZAAS20.1005</strain>
    </source>
</reference>
<organism evidence="2 3">
    <name type="scientific">Aspergillus cristatus</name>
    <name type="common">Chinese Fuzhuan brick tea-fermentation fungus</name>
    <name type="synonym">Eurotium cristatum</name>
    <dbReference type="NCBI Taxonomy" id="573508"/>
    <lineage>
        <taxon>Eukaryota</taxon>
        <taxon>Fungi</taxon>
        <taxon>Dikarya</taxon>
        <taxon>Ascomycota</taxon>
        <taxon>Pezizomycotina</taxon>
        <taxon>Eurotiomycetes</taxon>
        <taxon>Eurotiomycetidae</taxon>
        <taxon>Eurotiales</taxon>
        <taxon>Aspergillaceae</taxon>
        <taxon>Aspergillus</taxon>
        <taxon>Aspergillus subgen. Aspergillus</taxon>
    </lineage>
</organism>